<evidence type="ECO:0000313" key="3">
    <source>
        <dbReference type="Proteomes" id="UP000559987"/>
    </source>
</evidence>
<proteinExistence type="predicted"/>
<protein>
    <submittedName>
        <fullName evidence="2">Polar amino acid transport system substrate-binding protein</fullName>
    </submittedName>
</protein>
<accession>A0A839ULI5</accession>
<evidence type="ECO:0000256" key="1">
    <source>
        <dbReference type="SAM" id="SignalP"/>
    </source>
</evidence>
<keyword evidence="1" id="KW-0732">Signal</keyword>
<dbReference type="AlphaFoldDB" id="A0A839ULI5"/>
<dbReference type="EMBL" id="JACHXZ010000001">
    <property type="protein sequence ID" value="MBB3167429.1"/>
    <property type="molecule type" value="Genomic_DNA"/>
</dbReference>
<feature type="chain" id="PRO_5033021050" evidence="1">
    <location>
        <begin position="21"/>
        <end position="245"/>
    </location>
</feature>
<reference evidence="2 3" key="1">
    <citation type="submission" date="2020-08" db="EMBL/GenBank/DDBJ databases">
        <title>Genomic Encyclopedia of Type Strains, Phase III (KMG-III): the genomes of soil and plant-associated and newly described type strains.</title>
        <authorList>
            <person name="Whitman W."/>
        </authorList>
    </citation>
    <scope>NUCLEOTIDE SEQUENCE [LARGE SCALE GENOMIC DNA]</scope>
    <source>
        <strain evidence="2 3">CECT 8571</strain>
    </source>
</reference>
<dbReference type="Gene3D" id="3.40.190.10">
    <property type="entry name" value="Periplasmic binding protein-like II"/>
    <property type="match status" value="2"/>
</dbReference>
<dbReference type="PANTHER" id="PTHR38834">
    <property type="entry name" value="PERIPLASMIC SUBSTRATE BINDING PROTEIN FAMILY 3"/>
    <property type="match status" value="1"/>
</dbReference>
<dbReference type="RefSeq" id="WP_183908140.1">
    <property type="nucleotide sequence ID" value="NZ_JACHXZ010000001.1"/>
</dbReference>
<dbReference type="SUPFAM" id="SSF53850">
    <property type="entry name" value="Periplasmic binding protein-like II"/>
    <property type="match status" value="1"/>
</dbReference>
<dbReference type="Proteomes" id="UP000559987">
    <property type="component" value="Unassembled WGS sequence"/>
</dbReference>
<dbReference type="PANTHER" id="PTHR38834:SF3">
    <property type="entry name" value="SOLUTE-BINDING PROTEIN FAMILY 3_N-TERMINAL DOMAIN-CONTAINING PROTEIN"/>
    <property type="match status" value="1"/>
</dbReference>
<feature type="signal peptide" evidence="1">
    <location>
        <begin position="1"/>
        <end position="20"/>
    </location>
</feature>
<gene>
    <name evidence="2" type="ORF">FHS30_000605</name>
</gene>
<keyword evidence="3" id="KW-1185">Reference proteome</keyword>
<sequence>MLKRFMIGCLAYAVSLPLCAQQFNELVFITESDASLNYIQQGRLQGPAVELLLSASERLGSPVLRKDIRVQPWARGFRRALAGPNAVLFSTIRTPEREAKFQWVGPIASEHDVLIGPKDRAFSLSHVDQLRDLKIGAVKDDVGHEILLELGLDPENIVVAHQVESLSKMLLAGRIDTWVFGEQGWHRGLIASGIDPDSLEVIYRFPARQYYFAFSLDVPPTLVNEFQGALNRLLNEKSAQLDIVK</sequence>
<organism evidence="2 3">
    <name type="scientific">Simiduia aestuariiviva</name>
    <dbReference type="NCBI Taxonomy" id="1510459"/>
    <lineage>
        <taxon>Bacteria</taxon>
        <taxon>Pseudomonadati</taxon>
        <taxon>Pseudomonadota</taxon>
        <taxon>Gammaproteobacteria</taxon>
        <taxon>Cellvibrionales</taxon>
        <taxon>Cellvibrionaceae</taxon>
        <taxon>Simiduia</taxon>
    </lineage>
</organism>
<comment type="caution">
    <text evidence="2">The sequence shown here is derived from an EMBL/GenBank/DDBJ whole genome shotgun (WGS) entry which is preliminary data.</text>
</comment>
<evidence type="ECO:0000313" key="2">
    <source>
        <dbReference type="EMBL" id="MBB3167429.1"/>
    </source>
</evidence>
<name>A0A839ULI5_9GAMM</name>